<sequence length="78" mass="8700">MVLIALRFVKRDRQAAIKAQMSSPNFVQLPEVDGPTMAKFLQEMAKEIPIRFTSQKIGSFTNSYSKILGSGGYGIVYK</sequence>
<keyword evidence="2" id="KW-1185">Reference proteome</keyword>
<comment type="caution">
    <text evidence="1">The sequence shown here is derived from an EMBL/GenBank/DDBJ whole genome shotgun (WGS) entry which is preliminary data.</text>
</comment>
<evidence type="ECO:0000313" key="2">
    <source>
        <dbReference type="Proteomes" id="UP000828941"/>
    </source>
</evidence>
<gene>
    <name evidence="1" type="ORF">L6164_037492</name>
</gene>
<dbReference type="Proteomes" id="UP000828941">
    <property type="component" value="Chromosome 14"/>
</dbReference>
<organism evidence="1 2">
    <name type="scientific">Bauhinia variegata</name>
    <name type="common">Purple orchid tree</name>
    <name type="synonym">Phanera variegata</name>
    <dbReference type="NCBI Taxonomy" id="167791"/>
    <lineage>
        <taxon>Eukaryota</taxon>
        <taxon>Viridiplantae</taxon>
        <taxon>Streptophyta</taxon>
        <taxon>Embryophyta</taxon>
        <taxon>Tracheophyta</taxon>
        <taxon>Spermatophyta</taxon>
        <taxon>Magnoliopsida</taxon>
        <taxon>eudicotyledons</taxon>
        <taxon>Gunneridae</taxon>
        <taxon>Pentapetalae</taxon>
        <taxon>rosids</taxon>
        <taxon>fabids</taxon>
        <taxon>Fabales</taxon>
        <taxon>Fabaceae</taxon>
        <taxon>Cercidoideae</taxon>
        <taxon>Cercideae</taxon>
        <taxon>Bauhiniinae</taxon>
        <taxon>Bauhinia</taxon>
    </lineage>
</organism>
<dbReference type="EMBL" id="CM039439">
    <property type="protein sequence ID" value="KAI4297608.1"/>
    <property type="molecule type" value="Genomic_DNA"/>
</dbReference>
<reference evidence="1 2" key="1">
    <citation type="journal article" date="2022" name="DNA Res.">
        <title>Chromosomal-level genome assembly of the orchid tree Bauhinia variegata (Leguminosae; Cercidoideae) supports the allotetraploid origin hypothesis of Bauhinia.</title>
        <authorList>
            <person name="Zhong Y."/>
            <person name="Chen Y."/>
            <person name="Zheng D."/>
            <person name="Pang J."/>
            <person name="Liu Y."/>
            <person name="Luo S."/>
            <person name="Meng S."/>
            <person name="Qian L."/>
            <person name="Wei D."/>
            <person name="Dai S."/>
            <person name="Zhou R."/>
        </authorList>
    </citation>
    <scope>NUCLEOTIDE SEQUENCE [LARGE SCALE GENOMIC DNA]</scope>
    <source>
        <strain evidence="1">BV-YZ2020</strain>
    </source>
</reference>
<name>A0ACB9KK64_BAUVA</name>
<accession>A0ACB9KK64</accession>
<proteinExistence type="predicted"/>
<protein>
    <submittedName>
        <fullName evidence="1">Uncharacterized protein</fullName>
    </submittedName>
</protein>
<evidence type="ECO:0000313" key="1">
    <source>
        <dbReference type="EMBL" id="KAI4297608.1"/>
    </source>
</evidence>